<keyword evidence="2" id="KW-1185">Reference proteome</keyword>
<organism evidence="1 2">
    <name type="scientific">Diphasiastrum complanatum</name>
    <name type="common">Issler's clubmoss</name>
    <name type="synonym">Lycopodium complanatum</name>
    <dbReference type="NCBI Taxonomy" id="34168"/>
    <lineage>
        <taxon>Eukaryota</taxon>
        <taxon>Viridiplantae</taxon>
        <taxon>Streptophyta</taxon>
        <taxon>Embryophyta</taxon>
        <taxon>Tracheophyta</taxon>
        <taxon>Lycopodiopsida</taxon>
        <taxon>Lycopodiales</taxon>
        <taxon>Lycopodiaceae</taxon>
        <taxon>Lycopodioideae</taxon>
        <taxon>Diphasiastrum</taxon>
    </lineage>
</organism>
<reference evidence="2" key="1">
    <citation type="journal article" date="2024" name="Proc. Natl. Acad. Sci. U.S.A.">
        <title>Extraordinary preservation of gene collinearity over three hundred million years revealed in homosporous lycophytes.</title>
        <authorList>
            <person name="Li C."/>
            <person name="Wickell D."/>
            <person name="Kuo L.Y."/>
            <person name="Chen X."/>
            <person name="Nie B."/>
            <person name="Liao X."/>
            <person name="Peng D."/>
            <person name="Ji J."/>
            <person name="Jenkins J."/>
            <person name="Williams M."/>
            <person name="Shu S."/>
            <person name="Plott C."/>
            <person name="Barry K."/>
            <person name="Rajasekar S."/>
            <person name="Grimwood J."/>
            <person name="Han X."/>
            <person name="Sun S."/>
            <person name="Hou Z."/>
            <person name="He W."/>
            <person name="Dai G."/>
            <person name="Sun C."/>
            <person name="Schmutz J."/>
            <person name="Leebens-Mack J.H."/>
            <person name="Li F.W."/>
            <person name="Wang L."/>
        </authorList>
    </citation>
    <scope>NUCLEOTIDE SEQUENCE [LARGE SCALE GENOMIC DNA]</scope>
    <source>
        <strain evidence="2">cv. PW_Plant_1</strain>
    </source>
</reference>
<accession>A0ACC2CKY6</accession>
<gene>
    <name evidence="1" type="ORF">O6H91_09G004100</name>
</gene>
<sequence length="466" mass="52089">MPPYTAELFHGLMHVGYSVDDGRDGARPDESLPLLEDADLEDKVVLLRVDHNVVRKGKISDQHRINVTMATLHNIVERGGRPILMTHIGRPYDKKKKKISISQDESVDAVVAYLQRKLRIKFAVPQFHATENEGIPDVDTSINWLIQDLKSRKIGGIYLPNTRWFAGEEDKGEKMERLIVQLAGLADVYVNDAFGSWQSHASTYHITKLLPSYAGLCMQDELCHVSSVLNPKRPFLAVVAGAKYDTKIGPLTEIYKKVDRLILGGLLYNTFLCAKYGVKIAGVEESGIELARALVEQDKIDKKIIELPYLVESDTLERAQEGQHRTVFLKDASPGKSYKYIVDVDPTSFELHEVLEAVNSAKTIFVNAVMGLMPHFWQGTSKIYDLIDGNRAAQKLFAGGDTLQEFKSLNPGLYHAALDKPEYYLFTGGGTVLKIIEEGDPYGLETVKALVENKKTYAKQIKNGAR</sequence>
<dbReference type="Proteomes" id="UP001162992">
    <property type="component" value="Chromosome 9"/>
</dbReference>
<evidence type="ECO:0000313" key="1">
    <source>
        <dbReference type="EMBL" id="KAJ7542632.1"/>
    </source>
</evidence>
<name>A0ACC2CKY6_DIPCM</name>
<comment type="caution">
    <text evidence="1">The sequence shown here is derived from an EMBL/GenBank/DDBJ whole genome shotgun (WGS) entry which is preliminary data.</text>
</comment>
<evidence type="ECO:0000313" key="2">
    <source>
        <dbReference type="Proteomes" id="UP001162992"/>
    </source>
</evidence>
<protein>
    <submittedName>
        <fullName evidence="1">Uncharacterized protein</fullName>
    </submittedName>
</protein>
<dbReference type="EMBL" id="CM055100">
    <property type="protein sequence ID" value="KAJ7542632.1"/>
    <property type="molecule type" value="Genomic_DNA"/>
</dbReference>
<proteinExistence type="predicted"/>